<name>A0AAV9RLR3_9TELE</name>
<keyword evidence="2" id="KW-1185">Reference proteome</keyword>
<evidence type="ECO:0000313" key="1">
    <source>
        <dbReference type="EMBL" id="KAK5609921.1"/>
    </source>
</evidence>
<dbReference type="AlphaFoldDB" id="A0AAV9RLR3"/>
<evidence type="ECO:0000313" key="2">
    <source>
        <dbReference type="Proteomes" id="UP001311232"/>
    </source>
</evidence>
<dbReference type="EMBL" id="JAHHUM010001732">
    <property type="protein sequence ID" value="KAK5609921.1"/>
    <property type="molecule type" value="Genomic_DNA"/>
</dbReference>
<accession>A0AAV9RLR3</accession>
<gene>
    <name evidence="1" type="ORF">CRENBAI_013566</name>
</gene>
<comment type="caution">
    <text evidence="1">The sequence shown here is derived from an EMBL/GenBank/DDBJ whole genome shotgun (WGS) entry which is preliminary data.</text>
</comment>
<reference evidence="1 2" key="1">
    <citation type="submission" date="2021-06" db="EMBL/GenBank/DDBJ databases">
        <authorList>
            <person name="Palmer J.M."/>
        </authorList>
    </citation>
    <scope>NUCLEOTIDE SEQUENCE [LARGE SCALE GENOMIC DNA]</scope>
    <source>
        <strain evidence="1 2">MEX-2019</strain>
        <tissue evidence="1">Muscle</tissue>
    </source>
</reference>
<proteinExistence type="predicted"/>
<protein>
    <recommendedName>
        <fullName evidence="3">Secreted protein</fullName>
    </recommendedName>
</protein>
<dbReference type="Proteomes" id="UP001311232">
    <property type="component" value="Unassembled WGS sequence"/>
</dbReference>
<evidence type="ECO:0008006" key="3">
    <source>
        <dbReference type="Google" id="ProtNLM"/>
    </source>
</evidence>
<sequence>MAGCVRPGVDGQARAAGIGQVVGRACWCAALFAVVSGEGGGGAVGWGLTQRGCNVCGGGLHPLFGRRHSDRLIGDSGAKLGHGGSHRLPGTACQVSLSHLGVGQGVRCGYGARWCLLC</sequence>
<organism evidence="1 2">
    <name type="scientific">Crenichthys baileyi</name>
    <name type="common">White River springfish</name>
    <dbReference type="NCBI Taxonomy" id="28760"/>
    <lineage>
        <taxon>Eukaryota</taxon>
        <taxon>Metazoa</taxon>
        <taxon>Chordata</taxon>
        <taxon>Craniata</taxon>
        <taxon>Vertebrata</taxon>
        <taxon>Euteleostomi</taxon>
        <taxon>Actinopterygii</taxon>
        <taxon>Neopterygii</taxon>
        <taxon>Teleostei</taxon>
        <taxon>Neoteleostei</taxon>
        <taxon>Acanthomorphata</taxon>
        <taxon>Ovalentaria</taxon>
        <taxon>Atherinomorphae</taxon>
        <taxon>Cyprinodontiformes</taxon>
        <taxon>Goodeidae</taxon>
        <taxon>Crenichthys</taxon>
    </lineage>
</organism>